<evidence type="ECO:0000313" key="12">
    <source>
        <dbReference type="EMBL" id="CAI9764985.1"/>
    </source>
</evidence>
<name>A0AAD1ZC62_9LAMI</name>
<dbReference type="GO" id="GO:0005524">
    <property type="term" value="F:ATP binding"/>
    <property type="evidence" value="ECO:0007669"/>
    <property type="project" value="UniProtKB-KW"/>
</dbReference>
<feature type="coiled-coil region" evidence="10">
    <location>
        <begin position="372"/>
        <end position="431"/>
    </location>
</feature>
<feature type="domain" description="RecF/RecN/SMC N-terminal" evidence="11">
    <location>
        <begin position="24"/>
        <end position="990"/>
    </location>
</feature>
<evidence type="ECO:0000259" key="11">
    <source>
        <dbReference type="Pfam" id="PF02463"/>
    </source>
</evidence>
<evidence type="ECO:0000256" key="2">
    <source>
        <dbReference type="ARBA" id="ARBA00004286"/>
    </source>
</evidence>
<sequence length="1052" mass="120913">MAGEPRPKRAKISRGDDDYMLGNITEIELCNFMTFNKLTCKPGSRLNLVIGPNGSGKSSLVCAIALGLGGEPQLLGRASSVGAYVKRGEESGYIQISLRGESKEEHITITRKIDTRNKSEWLFNGKMVAKKEITEVIQRFNIQVNNLTQFLPQDSVCEFAKLTPVQLLEETEKAVGDPQLPVQHHALIVKSQELKKFERAVESNKGSLDQLKAVNAELERDVKRVRQREELLAKAESMKKKLPWLKYDIKKAKYMEAKEQEKEAKLKLDEAAKSLNELREPIEKQKRVKTTHEAKCKKINGLIDGNLKKRMQLLEDESRLGVLMQGKYNEMEELRRHEESRQQRISRAKVDLSAAEAELANLPPYEPPKHRMEQLSARIVELEGTAKEIRSEKMEKEKHLNHNRSILRQCMDKLRDMENATNKRLQALRNSGAEKIFEAYQWVQDHRNDFNKEVYGPVLLEVNVSNRFHADCLEGHVAHYIWKAFITQDSDDRDFLFKNLRSYDVPVINHVGDEGQRRSPFQTTEEMCKLGISSRLDQVFEAPHAVKDVLTSQFGLEHSYIGSQETDQKADQVLGLGIMDVWTPENHYRWSRSRYGSHVSASVESVTRSHLLLCNLDIGEIERLKSRKTELEETISTIDADLKALQMVLRQKEDEAAEHRREREEIVNMSQKEKKKRREMENLVNQRRIKLKSIEKENDPDVSIAKLVDHVKELKIQRFRCAMEIKGSLVEAVAHRRSFAEMNMVSIELEAKIKEMESNVKQQERFAMQASLNFEYRKKEVEDCRQELIEAKKHAESVAVISPELERAFLEMPVTIEELEAAIQDTISQANSILFLNHNILEEYESRQRKIEALSQKQEMDEKELHIRVDEINALKESWLPTLRSLVNQINETFSRNFQEMAVAGEVSLDEHDMDFDQYGILIKVKFRQTGQLQVLSAHHQSGGERSVSTILYLVSLQDLTNCPFRVVDEINQGMDPINERNMFQQLVRAASQPNTPQCFLLTPKLLPNLEYSDACSILTVMNGPWIEQPSKVWSSGENWGSIGARLAGNHC</sequence>
<dbReference type="AlphaFoldDB" id="A0AAD1ZC62"/>
<organism evidence="12 13">
    <name type="scientific">Fraxinus pennsylvanica</name>
    <dbReference type="NCBI Taxonomy" id="56036"/>
    <lineage>
        <taxon>Eukaryota</taxon>
        <taxon>Viridiplantae</taxon>
        <taxon>Streptophyta</taxon>
        <taxon>Embryophyta</taxon>
        <taxon>Tracheophyta</taxon>
        <taxon>Spermatophyta</taxon>
        <taxon>Magnoliopsida</taxon>
        <taxon>eudicotyledons</taxon>
        <taxon>Gunneridae</taxon>
        <taxon>Pentapetalae</taxon>
        <taxon>asterids</taxon>
        <taxon>lamiids</taxon>
        <taxon>Lamiales</taxon>
        <taxon>Oleaceae</taxon>
        <taxon>Oleeae</taxon>
        <taxon>Fraxinus</taxon>
    </lineage>
</organism>
<keyword evidence="13" id="KW-1185">Reference proteome</keyword>
<dbReference type="PANTHER" id="PTHR45916">
    <property type="entry name" value="STRUCTURAL MAINTENANCE OF CHROMOSOMES PROTEIN 5"/>
    <property type="match status" value="1"/>
</dbReference>
<dbReference type="GO" id="GO:0005634">
    <property type="term" value="C:nucleus"/>
    <property type="evidence" value="ECO:0007669"/>
    <property type="project" value="UniProtKB-SubCell"/>
</dbReference>
<comment type="subcellular location">
    <subcellularLocation>
        <location evidence="2">Chromosome</location>
    </subcellularLocation>
    <subcellularLocation>
        <location evidence="1">Nucleus</location>
    </subcellularLocation>
</comment>
<keyword evidence="7" id="KW-0067">ATP-binding</keyword>
<gene>
    <name evidence="12" type="ORF">FPE_LOCUS12415</name>
</gene>
<dbReference type="FunFam" id="3.40.50.300:FF:001301">
    <property type="entry name" value="Structural maintenance of chromosomes 5"/>
    <property type="match status" value="1"/>
</dbReference>
<reference evidence="12" key="1">
    <citation type="submission" date="2023-05" db="EMBL/GenBank/DDBJ databases">
        <authorList>
            <person name="Huff M."/>
        </authorList>
    </citation>
    <scope>NUCLEOTIDE SEQUENCE</scope>
</reference>
<keyword evidence="5" id="KW-0158">Chromosome</keyword>
<dbReference type="InterPro" id="IPR027417">
    <property type="entry name" value="P-loop_NTPase"/>
</dbReference>
<keyword evidence="9" id="KW-0539">Nucleus</keyword>
<accession>A0AAD1ZC62</accession>
<feature type="coiled-coil region" evidence="10">
    <location>
        <begin position="201"/>
        <end position="278"/>
    </location>
</feature>
<dbReference type="EMBL" id="OU503042">
    <property type="protein sequence ID" value="CAI9764985.1"/>
    <property type="molecule type" value="Genomic_DNA"/>
</dbReference>
<comment type="similarity">
    <text evidence="3">Belongs to the SMC family. SMC5 subfamily.</text>
</comment>
<evidence type="ECO:0000256" key="9">
    <source>
        <dbReference type="ARBA" id="ARBA00023242"/>
    </source>
</evidence>
<dbReference type="PANTHER" id="PTHR45916:SF1">
    <property type="entry name" value="STRUCTURAL MAINTENANCE OF CHROMOSOMES PROTEIN 5"/>
    <property type="match status" value="1"/>
</dbReference>
<evidence type="ECO:0000256" key="4">
    <source>
        <dbReference type="ARBA" id="ARBA00018687"/>
    </source>
</evidence>
<evidence type="ECO:0000256" key="6">
    <source>
        <dbReference type="ARBA" id="ARBA00022741"/>
    </source>
</evidence>
<feature type="coiled-coil region" evidence="10">
    <location>
        <begin position="621"/>
        <end position="697"/>
    </location>
</feature>
<evidence type="ECO:0000313" key="13">
    <source>
        <dbReference type="Proteomes" id="UP000834106"/>
    </source>
</evidence>
<protein>
    <recommendedName>
        <fullName evidence="4">Structural maintenance of chromosomes protein 5</fullName>
    </recommendedName>
</protein>
<dbReference type="InterPro" id="IPR003395">
    <property type="entry name" value="RecF/RecN/SMC_N"/>
</dbReference>
<keyword evidence="6" id="KW-0547">Nucleotide-binding</keyword>
<dbReference type="Gene3D" id="3.40.50.300">
    <property type="entry name" value="P-loop containing nucleotide triphosphate hydrolases"/>
    <property type="match status" value="2"/>
</dbReference>
<dbReference type="GO" id="GO:0051276">
    <property type="term" value="P:chromosome organization"/>
    <property type="evidence" value="ECO:0007669"/>
    <property type="project" value="UniProtKB-ARBA"/>
</dbReference>
<dbReference type="Proteomes" id="UP000834106">
    <property type="component" value="Chromosome 7"/>
</dbReference>
<proteinExistence type="inferred from homology"/>
<evidence type="ECO:0000256" key="7">
    <source>
        <dbReference type="ARBA" id="ARBA00022840"/>
    </source>
</evidence>
<keyword evidence="8 10" id="KW-0175">Coiled coil</keyword>
<evidence type="ECO:0000256" key="5">
    <source>
        <dbReference type="ARBA" id="ARBA00022454"/>
    </source>
</evidence>
<dbReference type="Pfam" id="PF02463">
    <property type="entry name" value="SMC_N"/>
    <property type="match status" value="1"/>
</dbReference>
<evidence type="ECO:0000256" key="10">
    <source>
        <dbReference type="SAM" id="Coils"/>
    </source>
</evidence>
<dbReference type="GO" id="GO:0003697">
    <property type="term" value="F:single-stranded DNA binding"/>
    <property type="evidence" value="ECO:0007669"/>
    <property type="project" value="TreeGrafter"/>
</dbReference>
<dbReference type="GO" id="GO:0030915">
    <property type="term" value="C:Smc5-Smc6 complex"/>
    <property type="evidence" value="ECO:0007669"/>
    <property type="project" value="TreeGrafter"/>
</dbReference>
<dbReference type="SUPFAM" id="SSF52540">
    <property type="entry name" value="P-loop containing nucleoside triphosphate hydrolases"/>
    <property type="match status" value="2"/>
</dbReference>
<evidence type="ECO:0000256" key="8">
    <source>
        <dbReference type="ARBA" id="ARBA00023054"/>
    </source>
</evidence>
<evidence type="ECO:0000256" key="3">
    <source>
        <dbReference type="ARBA" id="ARBA00010171"/>
    </source>
</evidence>
<dbReference type="GO" id="GO:0000724">
    <property type="term" value="P:double-strand break repair via homologous recombination"/>
    <property type="evidence" value="ECO:0007669"/>
    <property type="project" value="TreeGrafter"/>
</dbReference>
<evidence type="ECO:0000256" key="1">
    <source>
        <dbReference type="ARBA" id="ARBA00004123"/>
    </source>
</evidence>